<dbReference type="Proteomes" id="UP000016511">
    <property type="component" value="Unassembled WGS sequence"/>
</dbReference>
<dbReference type="HOGENOM" id="CLU_040895_3_0_9"/>
<evidence type="ECO:0000313" key="3">
    <source>
        <dbReference type="EMBL" id="ERI07976.1"/>
    </source>
</evidence>
<feature type="region of interest" description="Disordered" evidence="1">
    <location>
        <begin position="151"/>
        <end position="179"/>
    </location>
</feature>
<dbReference type="PATRIC" id="fig|649747.3.peg.3621"/>
<dbReference type="Pfam" id="PF07454">
    <property type="entry name" value="SpoIIP"/>
    <property type="match status" value="1"/>
</dbReference>
<keyword evidence="2" id="KW-1133">Transmembrane helix</keyword>
<feature type="transmembrane region" description="Helical" evidence="2">
    <location>
        <begin position="38"/>
        <end position="57"/>
    </location>
</feature>
<evidence type="ECO:0000313" key="4">
    <source>
        <dbReference type="Proteomes" id="UP000016511"/>
    </source>
</evidence>
<dbReference type="eggNOG" id="COG0860">
    <property type="taxonomic scope" value="Bacteria"/>
</dbReference>
<accession>U1YAZ0</accession>
<dbReference type="InterPro" id="IPR010897">
    <property type="entry name" value="Spore_II_P"/>
</dbReference>
<keyword evidence="4" id="KW-1185">Reference proteome</keyword>
<reference evidence="3 4" key="1">
    <citation type="submission" date="2013-08" db="EMBL/GenBank/DDBJ databases">
        <authorList>
            <person name="Weinstock G."/>
            <person name="Sodergren E."/>
            <person name="Wylie T."/>
            <person name="Fulton L."/>
            <person name="Fulton R."/>
            <person name="Fronick C."/>
            <person name="O'Laughlin M."/>
            <person name="Godfrey J."/>
            <person name="Miner T."/>
            <person name="Herter B."/>
            <person name="Appelbaum E."/>
            <person name="Cordes M."/>
            <person name="Lek S."/>
            <person name="Wollam A."/>
            <person name="Pepin K.H."/>
            <person name="Palsikar V.B."/>
            <person name="Mitreva M."/>
            <person name="Wilson R.K."/>
        </authorList>
    </citation>
    <scope>NUCLEOTIDE SEQUENCE [LARGE SCALE GENOMIC DNA]</scope>
    <source>
        <strain evidence="3 4">ATCC 12856</strain>
    </source>
</reference>
<keyword evidence="2" id="KW-0472">Membrane</keyword>
<name>U1YAZ0_ANEAE</name>
<organism evidence="3 4">
    <name type="scientific">Aneurinibacillus aneurinilyticus ATCC 12856</name>
    <dbReference type="NCBI Taxonomy" id="649747"/>
    <lineage>
        <taxon>Bacteria</taxon>
        <taxon>Bacillati</taxon>
        <taxon>Bacillota</taxon>
        <taxon>Bacilli</taxon>
        <taxon>Bacillales</taxon>
        <taxon>Paenibacillaceae</taxon>
        <taxon>Aneurinibacillus group</taxon>
        <taxon>Aneurinibacillus</taxon>
    </lineage>
</organism>
<comment type="caution">
    <text evidence="3">The sequence shown here is derived from an EMBL/GenBank/DDBJ whole genome shotgun (WGS) entry which is preliminary data.</text>
</comment>
<keyword evidence="2" id="KW-0812">Transmembrane</keyword>
<gene>
    <name evidence="3" type="ORF">HMPREF0083_03984</name>
</gene>
<sequence>MVKTMDNHPSNRKGERSMSRKSRNFIVNLYGAGVQKSFVVLSLSTAVIFVLMGILFASQAGKGLSSQQVGKMTVAMSSGVLLRTMGYEIPYFTAVQKAEENINVSSLAFRLITSINPKDPRSFLGNELPGFSLFDTEVLVSGKDLALSELPFESSPPPEALKKDAATGTDSQAKVQEEKPMEQEVLSTNGRKVFFIYNTHNRESWVHAVPEARAKNNPDLAMDSKKNVTLVSRRLAQTLEKNGIGSSVGTTDFTGRLINRGAPYALSYAESLKAVKAVMAQNRDLDYFIDIHRDSLRRKSTTVALDGKSYAQIHFVVGMRNKNWEKNQQFALKVHNVVEKKYPGLSKGIFGKKGGNGEYNQSVSPNAILVEVGGVDNTLEECYRTADVLAEAIAEVYWEAEKANAKTQPKRS</sequence>
<dbReference type="NCBIfam" id="TIGR02867">
    <property type="entry name" value="spore_II_P"/>
    <property type="match status" value="1"/>
</dbReference>
<dbReference type="Gene3D" id="3.40.630.40">
    <property type="entry name" value="Zn-dependent exopeptidases"/>
    <property type="match status" value="1"/>
</dbReference>
<dbReference type="AlphaFoldDB" id="U1YAZ0"/>
<evidence type="ECO:0000256" key="1">
    <source>
        <dbReference type="SAM" id="MobiDB-lite"/>
    </source>
</evidence>
<evidence type="ECO:0000256" key="2">
    <source>
        <dbReference type="SAM" id="Phobius"/>
    </source>
</evidence>
<dbReference type="STRING" id="649747.HMPREF0083_03984"/>
<protein>
    <submittedName>
        <fullName evidence="3">Stage II sporulation protein P</fullName>
    </submittedName>
</protein>
<dbReference type="EMBL" id="AWSJ01000237">
    <property type="protein sequence ID" value="ERI07976.1"/>
    <property type="molecule type" value="Genomic_DNA"/>
</dbReference>
<proteinExistence type="predicted"/>
<dbReference type="SUPFAM" id="SSF53187">
    <property type="entry name" value="Zn-dependent exopeptidases"/>
    <property type="match status" value="1"/>
</dbReference>